<feature type="domain" description="Helicase ATP-binding" evidence="11">
    <location>
        <begin position="556"/>
        <end position="717"/>
    </location>
</feature>
<keyword evidence="6 9" id="KW-0067">ATP-binding</keyword>
<comment type="function">
    <text evidence="9">Couples transcription and DNA repair by recognizing RNA polymerase (RNAP) stalled at DNA lesions. Mediates ATP-dependent release of RNAP and its truncated transcript from the DNA, and recruitment of nucleotide excision repair machinery to the damaged site.</text>
</comment>
<dbReference type="Pfam" id="PF03461">
    <property type="entry name" value="TRCF"/>
    <property type="match status" value="1"/>
</dbReference>
<dbReference type="Pfam" id="PF17757">
    <property type="entry name" value="UvrB_inter"/>
    <property type="match status" value="1"/>
</dbReference>
<dbReference type="PROSITE" id="PS51192">
    <property type="entry name" value="HELICASE_ATP_BIND_1"/>
    <property type="match status" value="1"/>
</dbReference>
<dbReference type="InterPro" id="IPR037235">
    <property type="entry name" value="TRCF-like_C_D7"/>
</dbReference>
<dbReference type="InterPro" id="IPR047112">
    <property type="entry name" value="RecG/Mfd"/>
</dbReference>
<dbReference type="InterPro" id="IPR011545">
    <property type="entry name" value="DEAD/DEAH_box_helicase_dom"/>
</dbReference>
<keyword evidence="1 9" id="KW-0963">Cytoplasm</keyword>
<keyword evidence="14" id="KW-1185">Reference proteome</keyword>
<dbReference type="HAMAP" id="MF_00969">
    <property type="entry name" value="TRCF"/>
    <property type="match status" value="1"/>
</dbReference>
<evidence type="ECO:0000259" key="11">
    <source>
        <dbReference type="PROSITE" id="PS51192"/>
    </source>
</evidence>
<dbReference type="PROSITE" id="PS51194">
    <property type="entry name" value="HELICASE_CTER"/>
    <property type="match status" value="1"/>
</dbReference>
<evidence type="ECO:0000256" key="3">
    <source>
        <dbReference type="ARBA" id="ARBA00022763"/>
    </source>
</evidence>
<dbReference type="Gene3D" id="3.90.1150.50">
    <property type="entry name" value="Transcription-repair-coupling factor, D7 domain"/>
    <property type="match status" value="1"/>
</dbReference>
<evidence type="ECO:0000256" key="5">
    <source>
        <dbReference type="ARBA" id="ARBA00022806"/>
    </source>
</evidence>
<protein>
    <recommendedName>
        <fullName evidence="9">Transcription-repair-coupling factor</fullName>
        <shortName evidence="9">TRCF</shortName>
        <ecNumber evidence="9">3.6.4.-</ecNumber>
    </recommendedName>
</protein>
<feature type="coiled-coil region" evidence="10">
    <location>
        <begin position="235"/>
        <end position="262"/>
    </location>
</feature>
<dbReference type="CDD" id="cd17991">
    <property type="entry name" value="DEXHc_TRCF"/>
    <property type="match status" value="1"/>
</dbReference>
<comment type="similarity">
    <text evidence="9">In the N-terminal section; belongs to the UvrB family.</text>
</comment>
<dbReference type="SUPFAM" id="SSF141259">
    <property type="entry name" value="CarD-like"/>
    <property type="match status" value="1"/>
</dbReference>
<dbReference type="EC" id="3.6.4.-" evidence="9"/>
<evidence type="ECO:0000256" key="8">
    <source>
        <dbReference type="ARBA" id="ARBA00023204"/>
    </source>
</evidence>
<keyword evidence="5" id="KW-0347">Helicase</keyword>
<dbReference type="Proteomes" id="UP000295260">
    <property type="component" value="Unassembled WGS sequence"/>
</dbReference>
<dbReference type="PANTHER" id="PTHR47964">
    <property type="entry name" value="ATP-DEPENDENT DNA HELICASE HOMOLOG RECG, CHLOROPLASTIC"/>
    <property type="match status" value="1"/>
</dbReference>
<dbReference type="GO" id="GO:0005737">
    <property type="term" value="C:cytoplasm"/>
    <property type="evidence" value="ECO:0007669"/>
    <property type="project" value="UniProtKB-SubCell"/>
</dbReference>
<evidence type="ECO:0000256" key="4">
    <source>
        <dbReference type="ARBA" id="ARBA00022801"/>
    </source>
</evidence>
<dbReference type="SMART" id="SM00487">
    <property type="entry name" value="DEXDc"/>
    <property type="match status" value="1"/>
</dbReference>
<evidence type="ECO:0000256" key="1">
    <source>
        <dbReference type="ARBA" id="ARBA00022490"/>
    </source>
</evidence>
<dbReference type="Gene3D" id="3.30.2060.10">
    <property type="entry name" value="Penicillin-binding protein 1b domain"/>
    <property type="match status" value="1"/>
</dbReference>
<dbReference type="GO" id="GO:0005524">
    <property type="term" value="F:ATP binding"/>
    <property type="evidence" value="ECO:0007669"/>
    <property type="project" value="UniProtKB-UniRule"/>
</dbReference>
<dbReference type="InterPro" id="IPR001650">
    <property type="entry name" value="Helicase_C-like"/>
</dbReference>
<dbReference type="NCBIfam" id="TIGR00580">
    <property type="entry name" value="mfd"/>
    <property type="match status" value="1"/>
</dbReference>
<dbReference type="Gene3D" id="3.40.50.300">
    <property type="entry name" value="P-loop containing nucleotide triphosphate hydrolases"/>
    <property type="match status" value="2"/>
</dbReference>
<dbReference type="GO" id="GO:0016787">
    <property type="term" value="F:hydrolase activity"/>
    <property type="evidence" value="ECO:0007669"/>
    <property type="project" value="UniProtKB-KW"/>
</dbReference>
<comment type="caution">
    <text evidence="13">The sequence shown here is derived from an EMBL/GenBank/DDBJ whole genome shotgun (WGS) entry which is preliminary data.</text>
</comment>
<keyword evidence="3 9" id="KW-0227">DNA damage</keyword>
<evidence type="ECO:0000259" key="12">
    <source>
        <dbReference type="PROSITE" id="PS51194"/>
    </source>
</evidence>
<dbReference type="Pfam" id="PF00271">
    <property type="entry name" value="Helicase_C"/>
    <property type="match status" value="1"/>
</dbReference>
<dbReference type="Pfam" id="PF00270">
    <property type="entry name" value="DEAD"/>
    <property type="match status" value="1"/>
</dbReference>
<dbReference type="Pfam" id="PF02559">
    <property type="entry name" value="CarD_TRCF_RID"/>
    <property type="match status" value="1"/>
</dbReference>
<feature type="domain" description="Helicase C-terminal" evidence="12">
    <location>
        <begin position="726"/>
        <end position="892"/>
    </location>
</feature>
<dbReference type="SMART" id="SM00490">
    <property type="entry name" value="HELICc"/>
    <property type="match status" value="1"/>
</dbReference>
<evidence type="ECO:0000256" key="2">
    <source>
        <dbReference type="ARBA" id="ARBA00022741"/>
    </source>
</evidence>
<comment type="subcellular location">
    <subcellularLocation>
        <location evidence="9">Cytoplasm</location>
    </subcellularLocation>
</comment>
<dbReference type="GO" id="GO:0003678">
    <property type="term" value="F:DNA helicase activity"/>
    <property type="evidence" value="ECO:0007669"/>
    <property type="project" value="TreeGrafter"/>
</dbReference>
<dbReference type="SUPFAM" id="SSF52540">
    <property type="entry name" value="P-loop containing nucleoside triphosphate hydrolases"/>
    <property type="match status" value="3"/>
</dbReference>
<keyword evidence="10" id="KW-0175">Coiled coil</keyword>
<dbReference type="EMBL" id="SNXR01000012">
    <property type="protein sequence ID" value="TDP59937.1"/>
    <property type="molecule type" value="Genomic_DNA"/>
</dbReference>
<gene>
    <name evidence="9" type="primary">mfd</name>
    <name evidence="13" type="ORF">BC748_0907</name>
</gene>
<evidence type="ECO:0000313" key="13">
    <source>
        <dbReference type="EMBL" id="TDP59937.1"/>
    </source>
</evidence>
<proteinExistence type="inferred from homology"/>
<dbReference type="InterPro" id="IPR014001">
    <property type="entry name" value="Helicase_ATP-bd"/>
</dbReference>
<dbReference type="Gene3D" id="3.40.50.11180">
    <property type="match status" value="1"/>
</dbReference>
<keyword evidence="2 9" id="KW-0547">Nucleotide-binding</keyword>
<evidence type="ECO:0000256" key="10">
    <source>
        <dbReference type="SAM" id="Coils"/>
    </source>
</evidence>
<dbReference type="SMART" id="SM00982">
    <property type="entry name" value="TRCF"/>
    <property type="match status" value="1"/>
</dbReference>
<keyword evidence="8 9" id="KW-0234">DNA repair</keyword>
<evidence type="ECO:0000256" key="9">
    <source>
        <dbReference type="HAMAP-Rule" id="MF_00969"/>
    </source>
</evidence>
<dbReference type="InterPro" id="IPR041471">
    <property type="entry name" value="UvrB_inter"/>
</dbReference>
<keyword evidence="4 9" id="KW-0378">Hydrolase</keyword>
<dbReference type="InterPro" id="IPR004576">
    <property type="entry name" value="Mfd"/>
</dbReference>
<dbReference type="InterPro" id="IPR003711">
    <property type="entry name" value="CarD-like/TRCF_RID"/>
</dbReference>
<comment type="similarity">
    <text evidence="9">In the C-terminal section; belongs to the helicase family. RecG subfamily.</text>
</comment>
<keyword evidence="7 9" id="KW-0238">DNA-binding</keyword>
<reference evidence="13 14" key="1">
    <citation type="submission" date="2019-03" db="EMBL/GenBank/DDBJ databases">
        <title>Genomic Encyclopedia of Archaeal and Bacterial Type Strains, Phase II (KMG-II): from individual species to whole genera.</title>
        <authorList>
            <person name="Goeker M."/>
        </authorList>
    </citation>
    <scope>NUCLEOTIDE SEQUENCE [LARGE SCALE GENOMIC DNA]</scope>
    <source>
        <strain evidence="13 14">DSM 25687</strain>
    </source>
</reference>
<dbReference type="PANTHER" id="PTHR47964:SF1">
    <property type="entry name" value="ATP-DEPENDENT DNA HELICASE HOMOLOG RECG, CHLOROPLASTIC"/>
    <property type="match status" value="1"/>
</dbReference>
<name>A0A4R6QCP6_9FLAO</name>
<evidence type="ECO:0000256" key="7">
    <source>
        <dbReference type="ARBA" id="ARBA00023125"/>
    </source>
</evidence>
<evidence type="ECO:0000313" key="14">
    <source>
        <dbReference type="Proteomes" id="UP000295260"/>
    </source>
</evidence>
<dbReference type="SUPFAM" id="SSF143517">
    <property type="entry name" value="TRCF domain-like"/>
    <property type="match status" value="1"/>
</dbReference>
<dbReference type="GO" id="GO:0003684">
    <property type="term" value="F:damaged DNA binding"/>
    <property type="evidence" value="ECO:0007669"/>
    <property type="project" value="InterPro"/>
</dbReference>
<dbReference type="InterPro" id="IPR036101">
    <property type="entry name" value="CarD-like/TRCF_RID_sf"/>
</dbReference>
<dbReference type="InterPro" id="IPR027417">
    <property type="entry name" value="P-loop_NTPase"/>
</dbReference>
<dbReference type="SMART" id="SM01058">
    <property type="entry name" value="CarD_TRCF"/>
    <property type="match status" value="1"/>
</dbReference>
<dbReference type="GO" id="GO:0000716">
    <property type="term" value="P:transcription-coupled nucleotide-excision repair, DNA damage recognition"/>
    <property type="evidence" value="ECO:0007669"/>
    <property type="project" value="UniProtKB-UniRule"/>
</dbReference>
<sequence>MESLAIPQNKIHCKGLSGSVVSIIIQSVFKKAEQPFLLVFNEKEEAAYYLNDLEQMLGQNDVLFYPSSYRRPYQIEETDNANVLLRSEVLNRINSRKKPSIIVTYPEALFEKVVTKKELDKNTLKVAVGDNISIDFINEVLFEYEFKRVDFITEPGEFSVRGGIVDVFSFSNDNPYRIEFFGNEVDSIRTFDVESQLSVDKQNKITIIPNLENKFIKENRESFLDYINDKTILWIENTEMVLAQLDKLFEKATETFDKLSKDIKHASPEHLFLNQEGFLRKALDFSIVELTNKPLFKTTKTYEFHLQPQPSFNKQFDLLLNNLSDNHFNGITNYLFCSNENQANRFHDIFESLDEENSEDIRKQYHTIVQPLYQGFIDEEHQVACYTDHQIFERYHKFSIKNGYSKKQTITLKELNSLSVGDYVTHIDHGIGKFGGLQKIQVEGKTQEAIKLVYADNDIVYVSIHSLHKISKYNGKDGTPPKIYKLGSNAWKVLKQKTKARVKHIAFNLIQLYAKRRLEKGFQFAPDSYLQKELESSFIYEDTPDQITATADVKADMEKDRPMDRLVCGDVGFGKTEVAIRAAFKAVDNSKQVAVLVPTTILAYQHYRTFSERLKEMPVTIGYLNRFRTAKQKAQTLEDLESGKLDILIGTHQLVNKNVKFKNLGLLIVDEEQKFGVNVKDKLKTIAANVDTLTLTATPIPRTLQFSLMAARDLSVITTPPPNRYPIETQVVGFNEEIIRDAISYEIQRNGQVFFINNRIENIKEIAGMIQRLVPDARVGIGHGQMEGSKLEEIMLSFMNGDFDVLVATTIIESGLDVPNANTIFINNANNFGLSDLHQMRGRVGRSNKKAFCYFICPPYSVMTDDARKRIQALEQYNELGSGFNIAMKDLEIRGAGDLLGGEQSGFINEIGFETYQKIMNEAIEELKENEFKDLYETDTDVETKEYVKDLQIDTDFELLFPDEYINNVTERLALYNELGTCKTEEELVSYENKLIDRFGPLPKQAKALLNSIRIKWIATKIGIERIVMKQGKLIGYFIADQQSDYYTSKRFTNVLRFVQQHGNLCKMKEKETKNGLRLLLTFENVKSINKALELMQMLE</sequence>
<accession>A0A4R6QCP6</accession>
<organism evidence="13 14">
    <name type="scientific">Flavobacterium dankookense</name>
    <dbReference type="NCBI Taxonomy" id="706186"/>
    <lineage>
        <taxon>Bacteria</taxon>
        <taxon>Pseudomonadati</taxon>
        <taxon>Bacteroidota</taxon>
        <taxon>Flavobacteriia</taxon>
        <taxon>Flavobacteriales</taxon>
        <taxon>Flavobacteriaceae</taxon>
        <taxon>Flavobacterium</taxon>
    </lineage>
</organism>
<dbReference type="GO" id="GO:0006355">
    <property type="term" value="P:regulation of DNA-templated transcription"/>
    <property type="evidence" value="ECO:0007669"/>
    <property type="project" value="UniProtKB-UniRule"/>
</dbReference>
<dbReference type="InterPro" id="IPR005118">
    <property type="entry name" value="TRCF_C"/>
</dbReference>
<evidence type="ECO:0000256" key="6">
    <source>
        <dbReference type="ARBA" id="ARBA00022840"/>
    </source>
</evidence>
<dbReference type="AlphaFoldDB" id="A0A4R6QCP6"/>
<dbReference type="Gene3D" id="2.40.10.170">
    <property type="match status" value="1"/>
</dbReference>